<dbReference type="GO" id="GO:0016020">
    <property type="term" value="C:membrane"/>
    <property type="evidence" value="ECO:0007669"/>
    <property type="project" value="TreeGrafter"/>
</dbReference>
<accession>A0A1I6GKL4</accession>
<dbReference type="Gene3D" id="3.40.50.12780">
    <property type="entry name" value="N-terminal domain of ligase-like"/>
    <property type="match status" value="1"/>
</dbReference>
<dbReference type="Pfam" id="PF00501">
    <property type="entry name" value="AMP-binding"/>
    <property type="match status" value="1"/>
</dbReference>
<evidence type="ECO:0000259" key="3">
    <source>
        <dbReference type="Pfam" id="PF00501"/>
    </source>
</evidence>
<protein>
    <submittedName>
        <fullName evidence="4">Long-chain acyl-CoA synthetase (AMP-forming)</fullName>
    </submittedName>
</protein>
<dbReference type="GO" id="GO:0004467">
    <property type="term" value="F:long-chain fatty acid-CoA ligase activity"/>
    <property type="evidence" value="ECO:0007669"/>
    <property type="project" value="TreeGrafter"/>
</dbReference>
<sequence length="555" mass="63034">MSKQETLPLDLIYHWESAKAESVYMTQPVGGGKTVDYTWRRAVGEARRMAAYLKSLDLPENSRIGIVSKNCAHWIMSDWAIWMAGHISVPLYPTLNADTVSYIIEHAEIPVMFVGKLDDWDSMKSGVPESVRCISYPLSPPTDFETWDDIVANNSPLEENVKREADTLATIVYTSGSTGRPKGVMLSFANLAYAASGAADRLEVTSEDRYLSYLPLAHVFERYVGELVSMNKGFHLYFAESLETFVDDLQRARPTLFIAVPRIWTKLQHGVFEKMPKKKLDKLLRIPLVNSLIKKKILTKLGLQHVRYAGSGSAPLPHDILEWYRNLGLELLEGYGMSENIAYSHTTQPGRARTGYVGEPLPGVEQKIGENSEILVKSPTTMMGYYKDPEKTREAFTEDGFLRTGDMGEIDELGRLRITGRLKEIFKTSKGKYVAPAPIENKLMTNDNIEAVCVSGENQVQPYCLVMLSEAAQAKRDDPDFRKELEKEFVDLLKDVNQTLDPHEHLRFMVVVKEPWTIENNFLTPTMKLKRNVVEDAYRDKVDDWYAQDKTIIWE</sequence>
<dbReference type="InterPro" id="IPR042099">
    <property type="entry name" value="ANL_N_sf"/>
</dbReference>
<dbReference type="STRING" id="650891.SAMN05216203_0204"/>
<name>A0A1I6GKL4_9GAMM</name>
<dbReference type="Pfam" id="PF23562">
    <property type="entry name" value="AMP-binding_C_3"/>
    <property type="match status" value="1"/>
</dbReference>
<dbReference type="PROSITE" id="PS00455">
    <property type="entry name" value="AMP_BINDING"/>
    <property type="match status" value="1"/>
</dbReference>
<keyword evidence="2" id="KW-0067">ATP-binding</keyword>
<dbReference type="EMBL" id="FOYW01000001">
    <property type="protein sequence ID" value="SFR42679.1"/>
    <property type="molecule type" value="Genomic_DNA"/>
</dbReference>
<evidence type="ECO:0000313" key="5">
    <source>
        <dbReference type="Proteomes" id="UP000198644"/>
    </source>
</evidence>
<organism evidence="4 5">
    <name type="scientific">Marinobacter daqiaonensis</name>
    <dbReference type="NCBI Taxonomy" id="650891"/>
    <lineage>
        <taxon>Bacteria</taxon>
        <taxon>Pseudomonadati</taxon>
        <taxon>Pseudomonadota</taxon>
        <taxon>Gammaproteobacteria</taxon>
        <taxon>Pseudomonadales</taxon>
        <taxon>Marinobacteraceae</taxon>
        <taxon>Marinobacter</taxon>
    </lineage>
</organism>
<keyword evidence="1" id="KW-0547">Nucleotide-binding</keyword>
<dbReference type="AlphaFoldDB" id="A0A1I6GKL4"/>
<keyword evidence="5" id="KW-1185">Reference proteome</keyword>
<dbReference type="RefSeq" id="WP_092008455.1">
    <property type="nucleotide sequence ID" value="NZ_FOYW01000001.1"/>
</dbReference>
<dbReference type="InterPro" id="IPR020845">
    <property type="entry name" value="AMP-binding_CS"/>
</dbReference>
<dbReference type="PANTHER" id="PTHR43272:SF33">
    <property type="entry name" value="AMP-BINDING DOMAIN-CONTAINING PROTEIN-RELATED"/>
    <property type="match status" value="1"/>
</dbReference>
<dbReference type="SUPFAM" id="SSF56801">
    <property type="entry name" value="Acetyl-CoA synthetase-like"/>
    <property type="match status" value="1"/>
</dbReference>
<feature type="domain" description="AMP-dependent synthetase/ligase" evidence="3">
    <location>
        <begin position="32"/>
        <end position="386"/>
    </location>
</feature>
<evidence type="ECO:0000313" key="4">
    <source>
        <dbReference type="EMBL" id="SFR42679.1"/>
    </source>
</evidence>
<dbReference type="InterPro" id="IPR000873">
    <property type="entry name" value="AMP-dep_synth/lig_dom"/>
</dbReference>
<evidence type="ECO:0000256" key="2">
    <source>
        <dbReference type="ARBA" id="ARBA00022840"/>
    </source>
</evidence>
<dbReference type="OrthoDB" id="9803968at2"/>
<reference evidence="4 5" key="1">
    <citation type="submission" date="2016-10" db="EMBL/GenBank/DDBJ databases">
        <authorList>
            <person name="de Groot N.N."/>
        </authorList>
    </citation>
    <scope>NUCLEOTIDE SEQUENCE [LARGE SCALE GENOMIC DNA]</scope>
    <source>
        <strain evidence="4 5">CGMCC 1.9167</strain>
    </source>
</reference>
<dbReference type="Proteomes" id="UP000198644">
    <property type="component" value="Unassembled WGS sequence"/>
</dbReference>
<evidence type="ECO:0000256" key="1">
    <source>
        <dbReference type="ARBA" id="ARBA00022741"/>
    </source>
</evidence>
<gene>
    <name evidence="4" type="ORF">SAMN05216203_0204</name>
</gene>
<proteinExistence type="predicted"/>
<dbReference type="PANTHER" id="PTHR43272">
    <property type="entry name" value="LONG-CHAIN-FATTY-ACID--COA LIGASE"/>
    <property type="match status" value="1"/>
</dbReference>
<dbReference type="GO" id="GO:0005524">
    <property type="term" value="F:ATP binding"/>
    <property type="evidence" value="ECO:0007669"/>
    <property type="project" value="UniProtKB-KW"/>
</dbReference>